<evidence type="ECO:0000256" key="1">
    <source>
        <dbReference type="ARBA" id="ARBA00002901"/>
    </source>
</evidence>
<reference evidence="8 9" key="1">
    <citation type="submission" date="2018-06" db="EMBL/GenBank/DDBJ databases">
        <title>The draft genome sequence of Crocinitomix sp. SM1701.</title>
        <authorList>
            <person name="Zhang X."/>
        </authorList>
    </citation>
    <scope>NUCLEOTIDE SEQUENCE [LARGE SCALE GENOMIC DNA]</scope>
    <source>
        <strain evidence="8 9">SM1701</strain>
    </source>
</reference>
<accession>A0A2W1NCK6</accession>
<evidence type="ECO:0000313" key="8">
    <source>
        <dbReference type="EMBL" id="PZE17105.1"/>
    </source>
</evidence>
<dbReference type="SUPFAM" id="SSF63867">
    <property type="entry name" value="MoeA C-terminal domain-like"/>
    <property type="match status" value="1"/>
</dbReference>
<dbReference type="NCBIfam" id="NF045515">
    <property type="entry name" value="Glp_gephyrin"/>
    <property type="match status" value="1"/>
</dbReference>
<dbReference type="Pfam" id="PF03453">
    <property type="entry name" value="MoeA_N"/>
    <property type="match status" value="1"/>
</dbReference>
<dbReference type="InterPro" id="IPR036135">
    <property type="entry name" value="MoeA_linker/N_sf"/>
</dbReference>
<dbReference type="PROSITE" id="PS01079">
    <property type="entry name" value="MOCF_BIOSYNTHESIS_2"/>
    <property type="match status" value="1"/>
</dbReference>
<dbReference type="GO" id="GO:0005829">
    <property type="term" value="C:cytosol"/>
    <property type="evidence" value="ECO:0007669"/>
    <property type="project" value="TreeGrafter"/>
</dbReference>
<keyword evidence="6" id="KW-0479">Metal-binding</keyword>
<evidence type="ECO:0000259" key="7">
    <source>
        <dbReference type="SMART" id="SM00852"/>
    </source>
</evidence>
<dbReference type="CDD" id="cd00887">
    <property type="entry name" value="MoeA"/>
    <property type="match status" value="1"/>
</dbReference>
<organism evidence="8 9">
    <name type="scientific">Putridiphycobacter roseus</name>
    <dbReference type="NCBI Taxonomy" id="2219161"/>
    <lineage>
        <taxon>Bacteria</taxon>
        <taxon>Pseudomonadati</taxon>
        <taxon>Bacteroidota</taxon>
        <taxon>Flavobacteriia</taxon>
        <taxon>Flavobacteriales</taxon>
        <taxon>Crocinitomicaceae</taxon>
        <taxon>Putridiphycobacter</taxon>
    </lineage>
</organism>
<dbReference type="SUPFAM" id="SSF53218">
    <property type="entry name" value="Molybdenum cofactor biosynthesis proteins"/>
    <property type="match status" value="1"/>
</dbReference>
<dbReference type="AlphaFoldDB" id="A0A2W1NCK6"/>
<dbReference type="SMART" id="SM00852">
    <property type="entry name" value="MoCF_biosynth"/>
    <property type="match status" value="1"/>
</dbReference>
<comment type="catalytic activity">
    <reaction evidence="5">
        <text>adenylyl-molybdopterin + molybdate = Mo-molybdopterin + AMP + H(+)</text>
        <dbReference type="Rhea" id="RHEA:35047"/>
        <dbReference type="ChEBI" id="CHEBI:15378"/>
        <dbReference type="ChEBI" id="CHEBI:36264"/>
        <dbReference type="ChEBI" id="CHEBI:62727"/>
        <dbReference type="ChEBI" id="CHEBI:71302"/>
        <dbReference type="ChEBI" id="CHEBI:456215"/>
        <dbReference type="EC" id="2.10.1.1"/>
    </reaction>
</comment>
<gene>
    <name evidence="8" type="ORF">DNU06_10200</name>
</gene>
<keyword evidence="6" id="KW-0500">Molybdenum</keyword>
<evidence type="ECO:0000256" key="2">
    <source>
        <dbReference type="ARBA" id="ARBA00005046"/>
    </source>
</evidence>
<dbReference type="GO" id="GO:0046872">
    <property type="term" value="F:metal ion binding"/>
    <property type="evidence" value="ECO:0007669"/>
    <property type="project" value="UniProtKB-UniRule"/>
</dbReference>
<comment type="similarity">
    <text evidence="3 6">Belongs to the MoeA family.</text>
</comment>
<dbReference type="RefSeq" id="WP_111063229.1">
    <property type="nucleotide sequence ID" value="NZ_JBHUCU010000032.1"/>
</dbReference>
<dbReference type="EMBL" id="QKSB01000005">
    <property type="protein sequence ID" value="PZE17105.1"/>
    <property type="molecule type" value="Genomic_DNA"/>
</dbReference>
<feature type="domain" description="MoaB/Mog" evidence="7">
    <location>
        <begin position="173"/>
        <end position="311"/>
    </location>
</feature>
<dbReference type="Pfam" id="PF03454">
    <property type="entry name" value="MoeA_C"/>
    <property type="match status" value="1"/>
</dbReference>
<evidence type="ECO:0000256" key="3">
    <source>
        <dbReference type="ARBA" id="ARBA00010763"/>
    </source>
</evidence>
<dbReference type="UniPathway" id="UPA00344"/>
<dbReference type="NCBIfam" id="TIGR00177">
    <property type="entry name" value="molyb_syn"/>
    <property type="match status" value="1"/>
</dbReference>
<dbReference type="InterPro" id="IPR008284">
    <property type="entry name" value="MoCF_biosynth_CS"/>
</dbReference>
<evidence type="ECO:0000256" key="4">
    <source>
        <dbReference type="ARBA" id="ARBA00023150"/>
    </source>
</evidence>
<dbReference type="Gene3D" id="2.170.190.11">
    <property type="entry name" value="Molybdopterin biosynthesis moea protein, domain 3"/>
    <property type="match status" value="1"/>
</dbReference>
<keyword evidence="6" id="KW-0460">Magnesium</keyword>
<comment type="pathway">
    <text evidence="2 6">Cofactor biosynthesis; molybdopterin biosynthesis.</text>
</comment>
<dbReference type="PANTHER" id="PTHR10192:SF5">
    <property type="entry name" value="GEPHYRIN"/>
    <property type="match status" value="1"/>
</dbReference>
<dbReference type="OrthoDB" id="9804758at2"/>
<evidence type="ECO:0000256" key="5">
    <source>
        <dbReference type="ARBA" id="ARBA00047317"/>
    </source>
</evidence>
<dbReference type="PANTHER" id="PTHR10192">
    <property type="entry name" value="MOLYBDOPTERIN BIOSYNTHESIS PROTEIN"/>
    <property type="match status" value="1"/>
</dbReference>
<dbReference type="GO" id="GO:0006777">
    <property type="term" value="P:Mo-molybdopterin cofactor biosynthetic process"/>
    <property type="evidence" value="ECO:0007669"/>
    <property type="project" value="UniProtKB-UniRule"/>
</dbReference>
<dbReference type="Pfam" id="PF00994">
    <property type="entry name" value="MoCF_biosynth"/>
    <property type="match status" value="1"/>
</dbReference>
<keyword evidence="4 6" id="KW-0501">Molybdenum cofactor biosynthesis</keyword>
<dbReference type="InterPro" id="IPR001453">
    <property type="entry name" value="MoaB/Mog_dom"/>
</dbReference>
<sequence length="392" mass="42490">MITVEEALSLVEAAKVSKAKVIEMPLLAANGWVLAETIYSPMDMPPFPQSAMDGYAIHYVAHQSTYKLIGEIAAGESVQQELIAGEAARIFTGAPVPSSANMVIRQEDAQALDGKVIFTQIPKLQANIRPEGEQIKKNAIALHAGHLLQDGSIGFLASLGVEKVNVIPKPSIAIISTGNELVEAGTPLKFGQIYESNVHMLQSALSLRNIVDVKTYHIKDDLKHTVDTLKFALERYDLIIFSGGISVGDYDYVKEALTLNQVETLFYKVKQKPGKPLYFGKKGAAFIFGLPGNPAACLTGFYIYILPLIAKLSGKPFVGLSKSTAPLNHAFERKGDRALFLKAKVDQFGKVDILDGQSSAMLQAFANANALVYVGLGQNKMVKGEDVVLYHL</sequence>
<dbReference type="InterPro" id="IPR036425">
    <property type="entry name" value="MoaB/Mog-like_dom_sf"/>
</dbReference>
<evidence type="ECO:0000256" key="6">
    <source>
        <dbReference type="RuleBase" id="RU365090"/>
    </source>
</evidence>
<dbReference type="SUPFAM" id="SSF63882">
    <property type="entry name" value="MoeA N-terminal region -like"/>
    <property type="match status" value="1"/>
</dbReference>
<dbReference type="Gene3D" id="3.90.105.10">
    <property type="entry name" value="Molybdopterin biosynthesis moea protein, domain 2"/>
    <property type="match status" value="1"/>
</dbReference>
<dbReference type="InterPro" id="IPR038987">
    <property type="entry name" value="MoeA-like"/>
</dbReference>
<comment type="caution">
    <text evidence="8">The sequence shown here is derived from an EMBL/GenBank/DDBJ whole genome shotgun (WGS) entry which is preliminary data.</text>
</comment>
<dbReference type="EC" id="2.10.1.1" evidence="6"/>
<name>A0A2W1NCK6_9FLAO</name>
<comment type="function">
    <text evidence="1 6">Catalyzes the insertion of molybdate into adenylated molybdopterin with the concomitant release of AMP.</text>
</comment>
<protein>
    <recommendedName>
        <fullName evidence="6">Molybdopterin molybdenumtransferase</fullName>
        <ecNumber evidence="6">2.10.1.1</ecNumber>
    </recommendedName>
</protein>
<keyword evidence="9" id="KW-1185">Reference proteome</keyword>
<dbReference type="InterPro" id="IPR036688">
    <property type="entry name" value="MoeA_C_domain_IV_sf"/>
</dbReference>
<dbReference type="InterPro" id="IPR005111">
    <property type="entry name" value="MoeA_C_domain_IV"/>
</dbReference>
<comment type="cofactor">
    <cofactor evidence="6">
        <name>Mg(2+)</name>
        <dbReference type="ChEBI" id="CHEBI:18420"/>
    </cofactor>
</comment>
<dbReference type="GO" id="GO:0061599">
    <property type="term" value="F:molybdopterin molybdotransferase activity"/>
    <property type="evidence" value="ECO:0007669"/>
    <property type="project" value="UniProtKB-UniRule"/>
</dbReference>
<dbReference type="Gene3D" id="3.40.980.10">
    <property type="entry name" value="MoaB/Mog-like domain"/>
    <property type="match status" value="1"/>
</dbReference>
<evidence type="ECO:0000313" key="9">
    <source>
        <dbReference type="Proteomes" id="UP000249248"/>
    </source>
</evidence>
<dbReference type="Gene3D" id="2.40.340.10">
    <property type="entry name" value="MoeA, C-terminal, domain IV"/>
    <property type="match status" value="1"/>
</dbReference>
<keyword evidence="6 8" id="KW-0808">Transferase</keyword>
<proteinExistence type="inferred from homology"/>
<dbReference type="InterPro" id="IPR005110">
    <property type="entry name" value="MoeA_linker/N"/>
</dbReference>
<dbReference type="Proteomes" id="UP000249248">
    <property type="component" value="Unassembled WGS sequence"/>
</dbReference>